<evidence type="ECO:0000256" key="1">
    <source>
        <dbReference type="SAM" id="MobiDB-lite"/>
    </source>
</evidence>
<dbReference type="EMBL" id="BARW01000019">
    <property type="protein sequence ID" value="GAI68085.1"/>
    <property type="molecule type" value="Genomic_DNA"/>
</dbReference>
<organism evidence="2">
    <name type="scientific">marine sediment metagenome</name>
    <dbReference type="NCBI Taxonomy" id="412755"/>
    <lineage>
        <taxon>unclassified sequences</taxon>
        <taxon>metagenomes</taxon>
        <taxon>ecological metagenomes</taxon>
    </lineage>
</organism>
<feature type="compositionally biased region" description="Basic residues" evidence="1">
    <location>
        <begin position="1"/>
        <end position="10"/>
    </location>
</feature>
<gene>
    <name evidence="2" type="ORF">S12H4_00234</name>
</gene>
<proteinExistence type="predicted"/>
<reference evidence="2" key="1">
    <citation type="journal article" date="2014" name="Front. Microbiol.">
        <title>High frequency of phylogenetically diverse reductive dehalogenase-homologous genes in deep subseafloor sedimentary metagenomes.</title>
        <authorList>
            <person name="Kawai M."/>
            <person name="Futagami T."/>
            <person name="Toyoda A."/>
            <person name="Takaki Y."/>
            <person name="Nishi S."/>
            <person name="Hori S."/>
            <person name="Arai W."/>
            <person name="Tsubouchi T."/>
            <person name="Morono Y."/>
            <person name="Uchiyama I."/>
            <person name="Ito T."/>
            <person name="Fujiyama A."/>
            <person name="Inagaki F."/>
            <person name="Takami H."/>
        </authorList>
    </citation>
    <scope>NUCLEOTIDE SEQUENCE</scope>
    <source>
        <strain evidence="2">Expedition CK06-06</strain>
    </source>
</reference>
<sequence length="78" mass="8307">MGKRAQKNPLKKASTGGVGFARPNPPREVKRTEAARCTLNRDSSQIKGGQVSAESAGNLWALTITRPQVNKGATSKMV</sequence>
<feature type="region of interest" description="Disordered" evidence="1">
    <location>
        <begin position="1"/>
        <end position="32"/>
    </location>
</feature>
<name>X1RY19_9ZZZZ</name>
<dbReference type="AlphaFoldDB" id="X1RY19"/>
<protein>
    <submittedName>
        <fullName evidence="2">Uncharacterized protein</fullName>
    </submittedName>
</protein>
<evidence type="ECO:0000313" key="2">
    <source>
        <dbReference type="EMBL" id="GAI68085.1"/>
    </source>
</evidence>
<comment type="caution">
    <text evidence="2">The sequence shown here is derived from an EMBL/GenBank/DDBJ whole genome shotgun (WGS) entry which is preliminary data.</text>
</comment>
<accession>X1RY19</accession>